<protein>
    <recommendedName>
        <fullName evidence="1">NAD(+) ADP-ribosyltransferase</fullName>
        <ecNumber evidence="1">2.4.2.30</ecNumber>
    </recommendedName>
</protein>
<dbReference type="InterPro" id="IPR001660">
    <property type="entry name" value="SAM"/>
</dbReference>
<dbReference type="EMBL" id="CAJVCH010570261">
    <property type="protein sequence ID" value="CAG7834500.1"/>
    <property type="molecule type" value="Genomic_DNA"/>
</dbReference>
<gene>
    <name evidence="10" type="ORF">AFUS01_LOCUS44001</name>
</gene>
<comment type="caution">
    <text evidence="10">The sequence shown here is derived from an EMBL/GenBank/DDBJ whole genome shotgun (WGS) entry which is preliminary data.</text>
</comment>
<proteinExistence type="inferred from homology"/>
<evidence type="ECO:0000313" key="11">
    <source>
        <dbReference type="Proteomes" id="UP000708208"/>
    </source>
</evidence>
<feature type="repeat" description="ANK" evidence="8">
    <location>
        <begin position="152"/>
        <end position="184"/>
    </location>
</feature>
<evidence type="ECO:0000256" key="4">
    <source>
        <dbReference type="ARBA" id="ARBA00022737"/>
    </source>
</evidence>
<keyword evidence="5 8" id="KW-0040">ANK repeat</keyword>
<dbReference type="PROSITE" id="PS50297">
    <property type="entry name" value="ANK_REP_REGION"/>
    <property type="match status" value="2"/>
</dbReference>
<evidence type="ECO:0000259" key="9">
    <source>
        <dbReference type="Pfam" id="PF00536"/>
    </source>
</evidence>
<name>A0A8J2M9K2_9HEXA</name>
<comment type="catalytic activity">
    <reaction evidence="7">
        <text>NAD(+) + (ADP-D-ribosyl)n-acceptor = nicotinamide + (ADP-D-ribosyl)n+1-acceptor + H(+).</text>
        <dbReference type="EC" id="2.4.2.30"/>
    </reaction>
</comment>
<dbReference type="PANTHER" id="PTHR24171">
    <property type="entry name" value="ANKYRIN REPEAT DOMAIN-CONTAINING PROTEIN 39-RELATED"/>
    <property type="match status" value="1"/>
</dbReference>
<keyword evidence="4" id="KW-0677">Repeat</keyword>
<keyword evidence="2" id="KW-0328">Glycosyltransferase</keyword>
<dbReference type="Proteomes" id="UP000708208">
    <property type="component" value="Unassembled WGS sequence"/>
</dbReference>
<evidence type="ECO:0000256" key="1">
    <source>
        <dbReference type="ARBA" id="ARBA00012020"/>
    </source>
</evidence>
<feature type="repeat" description="ANK" evidence="8">
    <location>
        <begin position="119"/>
        <end position="151"/>
    </location>
</feature>
<dbReference type="EC" id="2.4.2.30" evidence="1"/>
<dbReference type="InterPro" id="IPR002110">
    <property type="entry name" value="Ankyrin_rpt"/>
</dbReference>
<sequence length="450" mass="50631">MVGKKSQAELNDSAKIFQKACETGDLETVRKIFDSGNFPIDEPLDLKWSGLQHACYHGKTEVVQFLLAKGADPAFKRENDQMNVLHATACSPYPEHYGAYDCCKIVLETGAKVSDTMSNNITPLIFAVKRCHHKITSLLLENGSNINHQDSTSRTALDWACLKGYTEVVEILLTLGADVTIRNKHGWTAEEVAYYEGHFDIVDLFEKFLSSANTVKISKSAAEMSMKSEENPFHLLQNYRQIRAQERNYLHLVLRMENLGKYFDLFQIKRINYSRFLKMTDTDLEAVGVMNDDDRALILDLIKNLNKGVTYAPKHSHSAPAYDELTIQIKNMDAQLQLMIKKHNEFSQAIQEDPSILQSGSQMELVRNLRLAIEQLSNTTTILSNSLKDFEQKCVPEKEKNSQIQLEAAHQSFVSVTSATADTSGRAILRLSALAGIMLTVTFIAKNISK</sequence>
<evidence type="ECO:0000256" key="7">
    <source>
        <dbReference type="ARBA" id="ARBA00033987"/>
    </source>
</evidence>
<comment type="similarity">
    <text evidence="6">Belongs to the ARTD/PARP family.</text>
</comment>
<dbReference type="Pfam" id="PF13637">
    <property type="entry name" value="Ank_4"/>
    <property type="match status" value="1"/>
</dbReference>
<evidence type="ECO:0000313" key="10">
    <source>
        <dbReference type="EMBL" id="CAG7834500.1"/>
    </source>
</evidence>
<keyword evidence="11" id="KW-1185">Reference proteome</keyword>
<dbReference type="PANTHER" id="PTHR24171:SF9">
    <property type="entry name" value="ANKYRIN REPEAT DOMAIN-CONTAINING PROTEIN 39"/>
    <property type="match status" value="1"/>
</dbReference>
<organism evidence="10 11">
    <name type="scientific">Allacma fusca</name>
    <dbReference type="NCBI Taxonomy" id="39272"/>
    <lineage>
        <taxon>Eukaryota</taxon>
        <taxon>Metazoa</taxon>
        <taxon>Ecdysozoa</taxon>
        <taxon>Arthropoda</taxon>
        <taxon>Hexapoda</taxon>
        <taxon>Collembola</taxon>
        <taxon>Symphypleona</taxon>
        <taxon>Sminthuridae</taxon>
        <taxon>Allacma</taxon>
    </lineage>
</organism>
<evidence type="ECO:0000256" key="3">
    <source>
        <dbReference type="ARBA" id="ARBA00022695"/>
    </source>
</evidence>
<keyword evidence="3" id="KW-0808">Transferase</keyword>
<dbReference type="PROSITE" id="PS50088">
    <property type="entry name" value="ANK_REPEAT"/>
    <property type="match status" value="2"/>
</dbReference>
<dbReference type="GO" id="GO:0016779">
    <property type="term" value="F:nucleotidyltransferase activity"/>
    <property type="evidence" value="ECO:0007669"/>
    <property type="project" value="UniProtKB-KW"/>
</dbReference>
<dbReference type="AlphaFoldDB" id="A0A8J2M9K2"/>
<keyword evidence="3" id="KW-0548">Nucleotidyltransferase</keyword>
<accession>A0A8J2M9K2</accession>
<dbReference type="Pfam" id="PF12796">
    <property type="entry name" value="Ank_2"/>
    <property type="match status" value="1"/>
</dbReference>
<dbReference type="GO" id="GO:0003950">
    <property type="term" value="F:NAD+ poly-ADP-ribosyltransferase activity"/>
    <property type="evidence" value="ECO:0007669"/>
    <property type="project" value="UniProtKB-EC"/>
</dbReference>
<evidence type="ECO:0000256" key="2">
    <source>
        <dbReference type="ARBA" id="ARBA00022676"/>
    </source>
</evidence>
<dbReference type="SMART" id="SM00248">
    <property type="entry name" value="ANK"/>
    <property type="match status" value="6"/>
</dbReference>
<evidence type="ECO:0000256" key="6">
    <source>
        <dbReference type="ARBA" id="ARBA00024347"/>
    </source>
</evidence>
<dbReference type="OrthoDB" id="439236at2759"/>
<reference evidence="10" key="1">
    <citation type="submission" date="2021-06" db="EMBL/GenBank/DDBJ databases">
        <authorList>
            <person name="Hodson N. C."/>
            <person name="Mongue J. A."/>
            <person name="Jaron S. K."/>
        </authorList>
    </citation>
    <scope>NUCLEOTIDE SEQUENCE</scope>
</reference>
<dbReference type="Pfam" id="PF00536">
    <property type="entry name" value="SAM_1"/>
    <property type="match status" value="1"/>
</dbReference>
<evidence type="ECO:0000256" key="8">
    <source>
        <dbReference type="PROSITE-ProRule" id="PRU00023"/>
    </source>
</evidence>
<feature type="domain" description="SAM" evidence="9">
    <location>
        <begin position="254"/>
        <end position="305"/>
    </location>
</feature>
<evidence type="ECO:0000256" key="5">
    <source>
        <dbReference type="ARBA" id="ARBA00023043"/>
    </source>
</evidence>